<organism evidence="4">
    <name type="scientific">Aphanomyces astaci</name>
    <name type="common">Crayfish plague agent</name>
    <dbReference type="NCBI Taxonomy" id="112090"/>
    <lineage>
        <taxon>Eukaryota</taxon>
        <taxon>Sar</taxon>
        <taxon>Stramenopiles</taxon>
        <taxon>Oomycota</taxon>
        <taxon>Saprolegniomycetes</taxon>
        <taxon>Saprolegniales</taxon>
        <taxon>Verrucalvaceae</taxon>
        <taxon>Aphanomyces</taxon>
    </lineage>
</organism>
<dbReference type="VEuPathDB" id="FungiDB:H257_13074"/>
<dbReference type="SUPFAM" id="SSF142338">
    <property type="entry name" value="CofD-like"/>
    <property type="match status" value="1"/>
</dbReference>
<evidence type="ECO:0000256" key="3">
    <source>
        <dbReference type="SAM" id="Phobius"/>
    </source>
</evidence>
<evidence type="ECO:0000313" key="4">
    <source>
        <dbReference type="EMBL" id="ETV71613.1"/>
    </source>
</evidence>
<feature type="transmembrane region" description="Helical" evidence="3">
    <location>
        <begin position="637"/>
        <end position="659"/>
    </location>
</feature>
<dbReference type="Gene3D" id="1.10.150.520">
    <property type="match status" value="1"/>
</dbReference>
<dbReference type="InterPro" id="IPR036412">
    <property type="entry name" value="HAD-like_sf"/>
</dbReference>
<dbReference type="PANTHER" id="PTHR30135">
    <property type="entry name" value="UNCHARACTERIZED PROTEIN YVCK-RELATED"/>
    <property type="match status" value="1"/>
</dbReference>
<keyword evidence="3" id="KW-0812">Transmembrane</keyword>
<keyword evidence="3" id="KW-0472">Membrane</keyword>
<gene>
    <name evidence="4" type="ORF">H257_13074</name>
</gene>
<evidence type="ECO:0000256" key="1">
    <source>
        <dbReference type="ARBA" id="ARBA00022490"/>
    </source>
</evidence>
<dbReference type="NCBIfam" id="TIGR01826">
    <property type="entry name" value="CofD_related"/>
    <property type="match status" value="1"/>
</dbReference>
<dbReference type="Pfam" id="PF00702">
    <property type="entry name" value="Hydrolase"/>
    <property type="match status" value="1"/>
</dbReference>
<dbReference type="Gene3D" id="3.40.50.10680">
    <property type="entry name" value="CofD-like domains"/>
    <property type="match status" value="1"/>
</dbReference>
<name>W4FY89_APHAT</name>
<feature type="region of interest" description="Disordered" evidence="2">
    <location>
        <begin position="587"/>
        <end position="620"/>
    </location>
</feature>
<dbReference type="CDD" id="cd07187">
    <property type="entry name" value="YvcK_like"/>
    <property type="match status" value="1"/>
</dbReference>
<feature type="non-terminal residue" evidence="4">
    <location>
        <position position="1"/>
    </location>
</feature>
<dbReference type="OrthoDB" id="10267139at2759"/>
<dbReference type="GeneID" id="20815070"/>
<keyword evidence="3" id="KW-1133">Transmembrane helix</keyword>
<dbReference type="SUPFAM" id="SSF56784">
    <property type="entry name" value="HAD-like"/>
    <property type="match status" value="1"/>
</dbReference>
<reference evidence="4" key="1">
    <citation type="submission" date="2013-12" db="EMBL/GenBank/DDBJ databases">
        <title>The Genome Sequence of Aphanomyces astaci APO3.</title>
        <authorList>
            <consortium name="The Broad Institute Genomics Platform"/>
            <person name="Russ C."/>
            <person name="Tyler B."/>
            <person name="van West P."/>
            <person name="Dieguez-Uribeondo J."/>
            <person name="Young S.K."/>
            <person name="Zeng Q."/>
            <person name="Gargeya S."/>
            <person name="Fitzgerald M."/>
            <person name="Abouelleil A."/>
            <person name="Alvarado L."/>
            <person name="Chapman S.B."/>
            <person name="Gainer-Dewar J."/>
            <person name="Goldberg J."/>
            <person name="Griggs A."/>
            <person name="Gujja S."/>
            <person name="Hansen M."/>
            <person name="Howarth C."/>
            <person name="Imamovic A."/>
            <person name="Ireland A."/>
            <person name="Larimer J."/>
            <person name="McCowan C."/>
            <person name="Murphy C."/>
            <person name="Pearson M."/>
            <person name="Poon T.W."/>
            <person name="Priest M."/>
            <person name="Roberts A."/>
            <person name="Saif S."/>
            <person name="Shea T."/>
            <person name="Sykes S."/>
            <person name="Wortman J."/>
            <person name="Nusbaum C."/>
            <person name="Birren B."/>
        </authorList>
    </citation>
    <scope>NUCLEOTIDE SEQUENCE [LARGE SCALE GENOMIC DNA]</scope>
    <source>
        <strain evidence="4">APO3</strain>
    </source>
</reference>
<dbReference type="InterPro" id="IPR023214">
    <property type="entry name" value="HAD_sf"/>
</dbReference>
<dbReference type="InterPro" id="IPR002882">
    <property type="entry name" value="CofD"/>
</dbReference>
<evidence type="ECO:0008006" key="5">
    <source>
        <dbReference type="Google" id="ProtNLM"/>
    </source>
</evidence>
<accession>W4FY89</accession>
<protein>
    <recommendedName>
        <fullName evidence="5">Gluconeogenesis factor</fullName>
    </recommendedName>
</protein>
<dbReference type="PANTHER" id="PTHR30135:SF3">
    <property type="entry name" value="GLUCONEOGENESIS FACTOR-RELATED"/>
    <property type="match status" value="1"/>
</dbReference>
<proteinExistence type="inferred from homology"/>
<dbReference type="Pfam" id="PF01933">
    <property type="entry name" value="CofD"/>
    <property type="match status" value="1"/>
</dbReference>
<dbReference type="InterPro" id="IPR038136">
    <property type="entry name" value="CofD-like_dom_sf"/>
</dbReference>
<dbReference type="HAMAP" id="MF_00973">
    <property type="entry name" value="Gluconeogen_factor"/>
    <property type="match status" value="1"/>
</dbReference>
<dbReference type="Gene3D" id="3.40.50.1000">
    <property type="entry name" value="HAD superfamily/HAD-like"/>
    <property type="match status" value="1"/>
</dbReference>
<evidence type="ECO:0000256" key="2">
    <source>
        <dbReference type="SAM" id="MobiDB-lite"/>
    </source>
</evidence>
<dbReference type="GO" id="GO:0043743">
    <property type="term" value="F:LPPG:FO 2-phospho-L-lactate transferase activity"/>
    <property type="evidence" value="ECO:0007669"/>
    <property type="project" value="InterPro"/>
</dbReference>
<keyword evidence="1" id="KW-0963">Cytoplasm</keyword>
<dbReference type="InterPro" id="IPR010119">
    <property type="entry name" value="Gluconeogen_factor"/>
</dbReference>
<dbReference type="AlphaFoldDB" id="W4FY89"/>
<feature type="compositionally biased region" description="Basic residues" evidence="2">
    <location>
        <begin position="606"/>
        <end position="615"/>
    </location>
</feature>
<dbReference type="EMBL" id="KI913158">
    <property type="protein sequence ID" value="ETV71613.1"/>
    <property type="molecule type" value="Genomic_DNA"/>
</dbReference>
<sequence length="662" mass="71556">MPKHKLKGRSKNVEAIVFTLDDVLYDHTGTLSGLAVERAFGQLVEEGTFESLDQAHESLRRFRHAFGYRKNFALFVDDLVSGGGLTSDAAQRVLTEYNASAFVLGTAPHIQPFPSTIPTLEALKDQGYKLGLLCSGTPESQWEKIHTLGVAWCFDHVLIVPAGNLSGDGNLSKVMPVLKNMAKQLAVPTSKVVLVGKRVFGELKAAKQMGLITVRMMYGKYAKTMPVDDLEQPHYQMSNLDQLPAILVLAEGRRPRPHIVALGGGTGLAVLLKALREYPADLTAIVTVFDSGRHSGALRKTLGILPPGDIRNCLVALSDSDQLLHQLMNYRFQDHYLEGASLGNLLLAALTDIHGGSFDQAVASISDILNIRGQVLPATLDQSELCAVLADGSTVVSEVNVRSPDKAAPIRHVFLENASVTAYPAAIAAIEAADIILISPGGFYTSIIATLLVPGIKEAIAKARGAVVYISNVATQTGQSDGYTLPQTLSILAEYLGDDVVDYVIANNAIPSTLPFEHGETLLLPTRDMEAAERPILVQGRAFTDMSAFDVEWKKVPMIKHNGEMVLSMLYRIIEKEMEGSMAVRTKTQYSQVTRGGGGASPQPRRTSRRRRKRVVVAGGYDDEDDEEGTIGGKGTLLTIGMMFVVAATTAAVTTAVLLRRR</sequence>
<dbReference type="RefSeq" id="XP_009838801.1">
    <property type="nucleotide sequence ID" value="XM_009840499.1"/>
</dbReference>